<feature type="repeat" description="WD" evidence="3">
    <location>
        <begin position="864"/>
        <end position="905"/>
    </location>
</feature>
<evidence type="ECO:0000259" key="4">
    <source>
        <dbReference type="Pfam" id="PF24883"/>
    </source>
</evidence>
<evidence type="ECO:0000256" key="2">
    <source>
        <dbReference type="ARBA" id="ARBA00022737"/>
    </source>
</evidence>
<reference evidence="5 6" key="1">
    <citation type="submission" date="2018-05" db="EMBL/GenBank/DDBJ databases">
        <title>Whole genome sequencing for identification of molecular markers to develop diagnostic detection tools for the regulated plant pathogen Lachnellula willkommii.</title>
        <authorList>
            <person name="Giroux E."/>
            <person name="Bilodeau G."/>
        </authorList>
    </citation>
    <scope>NUCLEOTIDE SEQUENCE [LARGE SCALE GENOMIC DNA]</scope>
    <source>
        <strain evidence="5 6">CBS 625.97</strain>
    </source>
</reference>
<dbReference type="PRINTS" id="PR00320">
    <property type="entry name" value="GPROTEINBRPT"/>
</dbReference>
<name>A0A7D8UHP3_9HELO</name>
<evidence type="ECO:0000313" key="5">
    <source>
        <dbReference type="EMBL" id="TVY39823.1"/>
    </source>
</evidence>
<keyword evidence="2" id="KW-0677">Repeat</keyword>
<dbReference type="InterPro" id="IPR001680">
    <property type="entry name" value="WD40_rpt"/>
</dbReference>
<dbReference type="EMBL" id="QGMG01002133">
    <property type="protein sequence ID" value="TVY39823.1"/>
    <property type="molecule type" value="Genomic_DNA"/>
</dbReference>
<comment type="caution">
    <text evidence="5">The sequence shown here is derived from an EMBL/GenBank/DDBJ whole genome shotgun (WGS) entry which is preliminary data.</text>
</comment>
<gene>
    <name evidence="5" type="primary">HET-E1_0</name>
    <name evidence="5" type="ORF">LCER1_G009322</name>
</gene>
<dbReference type="SUPFAM" id="SSF50978">
    <property type="entry name" value="WD40 repeat-like"/>
    <property type="match status" value="2"/>
</dbReference>
<feature type="repeat" description="WD" evidence="3">
    <location>
        <begin position="963"/>
        <end position="986"/>
    </location>
</feature>
<dbReference type="PROSITE" id="PS50294">
    <property type="entry name" value="WD_REPEATS_REGION"/>
    <property type="match status" value="4"/>
</dbReference>
<dbReference type="PANTHER" id="PTHR19848">
    <property type="entry name" value="WD40 REPEAT PROTEIN"/>
    <property type="match status" value="1"/>
</dbReference>
<dbReference type="PROSITE" id="PS50082">
    <property type="entry name" value="WD_REPEATS_2"/>
    <property type="match status" value="5"/>
</dbReference>
<feature type="domain" description="Nephrocystin 3-like N-terminal" evidence="4">
    <location>
        <begin position="98"/>
        <end position="258"/>
    </location>
</feature>
<protein>
    <submittedName>
        <fullName evidence="5">Vegetative incompatibility protein HET-E-1</fullName>
    </submittedName>
</protein>
<dbReference type="Proteomes" id="UP000481288">
    <property type="component" value="Unassembled WGS sequence"/>
</dbReference>
<dbReference type="Gene3D" id="2.130.10.10">
    <property type="entry name" value="YVTN repeat-like/Quinoprotein amine dehydrogenase"/>
    <property type="match status" value="3"/>
</dbReference>
<dbReference type="Pfam" id="PF00400">
    <property type="entry name" value="WD40"/>
    <property type="match status" value="6"/>
</dbReference>
<sequence>MTSGPLPHHLAIHNTTATDGGQSFAGINLGTINYASSEITSSEQFGIEAAMIYKLTENKELNDLLQKTLPVSADAPFSTRKREHAPTCLPGTRTSLLHDIYNWVEGDSPQSIFWLNGLAGTGKSTIAQTVAATYFAKNTLGASFFFSRGGGDVGHAEKFITTVAFQLANIIPGLKPKICDAIFKRSDIATQSLRDQWQDLVLGPLSNLDGNVPQSRYAVVVDALDECEDENDIQIILQLLAEVRSLNIVQLRVLLTSRPEIPIRYGFNQIHKDEHQDFVLHAIERSVVDGDISIFLRDKLRLIQQRCHFQADWPDESAVTSLVRSSDGLFIWAATACRFIEQGDQLADDRLLLLLRESNGTIEPARQLDEIYTTVLTNSVRGEYDEEETRQLRDLFRQFVGPIVLSLEPLSVSTLVKILGKDVESCFRTLSNLHSVLNVPKTESGTVWLLHPSFRDFILDEKRCSNPQFYVNEKSVHREMYMNCLRVMSQFLQRDICNLQRPGAEISELSRTEVDRHIQPHVQYACRFWVYHYKRSDKGINDYENVEKFLRIYFLHWLEVLALLGYASDAAAMVNMLDSGLLLEEPLHKPITLRRKLKSILTFGVTKVERNPEDSEEAAQLSLQRLVYDAVRFALTFRPVLEVAPLQVYSAGLIFSPNTSIIKRNFSDDIPPGVEYIFGVSENWSPRLQTLRGHRQWVDALAFSPDSKTLASGGREGTVIICDIQSRKPQHTLKGPMLEIHAVAFSPDSKTLASATIGTINLWDAMSGKLQQTIKRYSYCRTALAFSPDSERLASAADDWTKADKYYVKLWDVKCSTLQQTLKGHSDSVKAIAFSPDGQSLASASLDGAIKLWNIGLGKPQQTPEGHSKLIGAIAFSLDGQTLASASMDGVIKLWNIRLGKPQQTLKVDIGRNDMTSTLAFSPDSKMIASVGGEGPRGRIFNLWHARSGKLMRGLNPGSTTKAIAFSPDSQTLATAGQSRTITLWDAGGKPQEKPKGHLKQVEAVAFSPDSKTLASAGVDGTVNLWDARSGKFCLTLKTTCGVLKSLSFTDDGSSLLINQNQFHQELLSLGRLSGQAPSCPSSPQTIVVEESWVLQNGERLLLLPSEYRPDSVAIHGSMVGFGYWSGRVLIMKFTNTVGTIIIRGRCCRAQWSCDLMQAESLLTKLEGISFQL</sequence>
<feature type="repeat" description="WD" evidence="3">
    <location>
        <begin position="691"/>
        <end position="732"/>
    </location>
</feature>
<evidence type="ECO:0000256" key="3">
    <source>
        <dbReference type="PROSITE-ProRule" id="PRU00221"/>
    </source>
</evidence>
<organism evidence="5 6">
    <name type="scientific">Lachnellula cervina</name>
    <dbReference type="NCBI Taxonomy" id="1316786"/>
    <lineage>
        <taxon>Eukaryota</taxon>
        <taxon>Fungi</taxon>
        <taxon>Dikarya</taxon>
        <taxon>Ascomycota</taxon>
        <taxon>Pezizomycotina</taxon>
        <taxon>Leotiomycetes</taxon>
        <taxon>Helotiales</taxon>
        <taxon>Lachnaceae</taxon>
        <taxon>Lachnellula</taxon>
    </lineage>
</organism>
<dbReference type="OrthoDB" id="674604at2759"/>
<dbReference type="PROSITE" id="PS00678">
    <property type="entry name" value="WD_REPEATS_1"/>
    <property type="match status" value="3"/>
</dbReference>
<accession>A0A7D8UHP3</accession>
<dbReference type="InterPro" id="IPR027417">
    <property type="entry name" value="P-loop_NTPase"/>
</dbReference>
<dbReference type="Gene3D" id="3.40.50.300">
    <property type="entry name" value="P-loop containing nucleotide triphosphate hydrolases"/>
    <property type="match status" value="1"/>
</dbReference>
<proteinExistence type="predicted"/>
<feature type="repeat" description="WD" evidence="3">
    <location>
        <begin position="995"/>
        <end position="1036"/>
    </location>
</feature>
<dbReference type="CDD" id="cd00200">
    <property type="entry name" value="WD40"/>
    <property type="match status" value="1"/>
</dbReference>
<feature type="repeat" description="WD" evidence="3">
    <location>
        <begin position="822"/>
        <end position="863"/>
    </location>
</feature>
<dbReference type="InterPro" id="IPR015943">
    <property type="entry name" value="WD40/YVTN_repeat-like_dom_sf"/>
</dbReference>
<dbReference type="AlphaFoldDB" id="A0A7D8UHP3"/>
<dbReference type="PANTHER" id="PTHR19848:SF8">
    <property type="entry name" value="F-BOX AND WD REPEAT DOMAIN CONTAINING 7"/>
    <property type="match status" value="1"/>
</dbReference>
<evidence type="ECO:0000256" key="1">
    <source>
        <dbReference type="ARBA" id="ARBA00022574"/>
    </source>
</evidence>
<dbReference type="InterPro" id="IPR020472">
    <property type="entry name" value="WD40_PAC1"/>
</dbReference>
<dbReference type="SMART" id="SM00320">
    <property type="entry name" value="WD40"/>
    <property type="match status" value="8"/>
</dbReference>
<dbReference type="InterPro" id="IPR036322">
    <property type="entry name" value="WD40_repeat_dom_sf"/>
</dbReference>
<dbReference type="InterPro" id="IPR019775">
    <property type="entry name" value="WD40_repeat_CS"/>
</dbReference>
<keyword evidence="1 3" id="KW-0853">WD repeat</keyword>
<evidence type="ECO:0000313" key="6">
    <source>
        <dbReference type="Proteomes" id="UP000481288"/>
    </source>
</evidence>
<keyword evidence="6" id="KW-1185">Reference proteome</keyword>
<dbReference type="SUPFAM" id="SSF52540">
    <property type="entry name" value="P-loop containing nucleoside triphosphate hydrolases"/>
    <property type="match status" value="1"/>
</dbReference>
<dbReference type="InterPro" id="IPR056884">
    <property type="entry name" value="NPHP3-like_N"/>
</dbReference>
<dbReference type="Pfam" id="PF24883">
    <property type="entry name" value="NPHP3_N"/>
    <property type="match status" value="1"/>
</dbReference>